<feature type="region of interest" description="Disordered" evidence="1">
    <location>
        <begin position="123"/>
        <end position="150"/>
    </location>
</feature>
<feature type="compositionally biased region" description="Pro residues" evidence="1">
    <location>
        <begin position="129"/>
        <end position="139"/>
    </location>
</feature>
<proteinExistence type="predicted"/>
<sequence length="150" mass="16552">MYDPKMIRTQNMASDRSADVFFEADSSLTQQSFKDECDINNIVRKSEAHGFISHTNPARPIWGADLGDSVDYHSSLNYIQEAQDSFMALPAHIRARFSNDPGQLLDFVGNDDNYAEAKSLGLIDASINPPTPAPEPAPKPSKKVSEPPQD</sequence>
<protein>
    <submittedName>
        <fullName evidence="2">Internal scaffolding protein</fullName>
    </submittedName>
</protein>
<organism evidence="2">
    <name type="scientific">Blackfly microvirus SF02</name>
    <dbReference type="NCBI Taxonomy" id="2576452"/>
    <lineage>
        <taxon>Viruses</taxon>
        <taxon>Monodnaviria</taxon>
        <taxon>Sangervirae</taxon>
        <taxon>Phixviricota</taxon>
        <taxon>Malgrandaviricetes</taxon>
        <taxon>Petitvirales</taxon>
        <taxon>Microviridae</taxon>
        <taxon>Microvirus</taxon>
    </lineage>
</organism>
<dbReference type="Proteomes" id="UP000322901">
    <property type="component" value="Segment"/>
</dbReference>
<dbReference type="EMBL" id="MK249224">
    <property type="protein sequence ID" value="QCQ85095.1"/>
    <property type="molecule type" value="Genomic_DNA"/>
</dbReference>
<dbReference type="Pfam" id="PF09675">
    <property type="entry name" value="Chlamy_scaf"/>
    <property type="match status" value="1"/>
</dbReference>
<evidence type="ECO:0000256" key="1">
    <source>
        <dbReference type="SAM" id="MobiDB-lite"/>
    </source>
</evidence>
<dbReference type="InterPro" id="IPR014131">
    <property type="entry name" value="Chlamydia_phage_Vp3"/>
</dbReference>
<reference evidence="2" key="1">
    <citation type="submission" date="2018-12" db="EMBL/GenBank/DDBJ databases">
        <title>Singled stranded DNA viruses identified in blackflies (Austrosimulium ungulatum) sampled in New Zealand.</title>
        <authorList>
            <person name="Kraberger S."/>
            <person name="Fontenele R.S."/>
            <person name="Schmidlin K."/>
            <person name="Walters M."/>
            <person name="Varsani A."/>
        </authorList>
    </citation>
    <scope>NUCLEOTIDE SEQUENCE [LARGE SCALE GENOMIC DNA]</scope>
    <source>
        <strain evidence="2">184</strain>
    </source>
</reference>
<name>A0A4P8PSW5_9VIRU</name>
<evidence type="ECO:0000313" key="2">
    <source>
        <dbReference type="EMBL" id="QCQ85095.1"/>
    </source>
</evidence>
<accession>A0A4P8PSW5</accession>